<keyword evidence="3" id="KW-1185">Reference proteome</keyword>
<dbReference type="Pfam" id="PF10309">
    <property type="entry name" value="NCBP3"/>
    <property type="match status" value="1"/>
</dbReference>
<name>A0A553HYB1_9PEZI</name>
<dbReference type="AlphaFoldDB" id="A0A553HYB1"/>
<accession>A0A553HYB1</accession>
<feature type="region of interest" description="Disordered" evidence="1">
    <location>
        <begin position="161"/>
        <end position="326"/>
    </location>
</feature>
<dbReference type="STRING" id="2512241.A0A553HYB1"/>
<sequence>MDSMDLDHDMDIDVDLVPDEPIVPEFDPGNRSPGEIDDDADARCPTKVYIKGLEVMNPSDVKAYVAEHCSDSSLDLERIEWIDDNSANLLFASETIASQALVALAAEPISEVSQLPARHLLSAKPFLTRPEIALQVRPARESDKKQAGAASRSRFYLLNPEYDPEERRRKNEARRYRDRNGDNFPRRHRRQSRTDESEEPFDVNLYDDSPATTNTPPTRERPRRRRSLTPEYETADSRIDSYRPSNRGRELFPDSISSRPRTSRDRSASPIRDRDGDRDMDDRADHDPAARERNRHRAHAIKSHLSRQNRAKELFPTEAASESGRLDDKVEDAATLLSKGITLPLMDGSNDTPAPPISSRRLEDRITIPVKGSLADRITTPESTANSAFSIRGAASQRSSNTGFAIKGSAGKSVKELFPDKFGGNTGKELFGEAPVGGRTRQRKKAGDLFD</sequence>
<feature type="compositionally biased region" description="Basic residues" evidence="1">
    <location>
        <begin position="293"/>
        <end position="309"/>
    </location>
</feature>
<dbReference type="GO" id="GO:0000340">
    <property type="term" value="F:RNA 7-methylguanosine cap binding"/>
    <property type="evidence" value="ECO:0007669"/>
    <property type="project" value="InterPro"/>
</dbReference>
<proteinExistence type="predicted"/>
<feature type="compositionally biased region" description="Basic and acidic residues" evidence="1">
    <location>
        <begin position="235"/>
        <end position="252"/>
    </location>
</feature>
<reference evidence="3" key="1">
    <citation type="submission" date="2019-06" db="EMBL/GenBank/DDBJ databases">
        <title>Draft genome sequence of the griseofulvin-producing fungus Xylaria cubensis strain G536.</title>
        <authorList>
            <person name="Mead M.E."/>
            <person name="Raja H.A."/>
            <person name="Steenwyk J.L."/>
            <person name="Knowles S.L."/>
            <person name="Oberlies N.H."/>
            <person name="Rokas A."/>
        </authorList>
    </citation>
    <scope>NUCLEOTIDE SEQUENCE [LARGE SCALE GENOMIC DNA]</scope>
    <source>
        <strain evidence="3">G536</strain>
    </source>
</reference>
<evidence type="ECO:0000313" key="3">
    <source>
        <dbReference type="Proteomes" id="UP000319160"/>
    </source>
</evidence>
<dbReference type="GO" id="GO:0003729">
    <property type="term" value="F:mRNA binding"/>
    <property type="evidence" value="ECO:0007669"/>
    <property type="project" value="InterPro"/>
</dbReference>
<protein>
    <submittedName>
        <fullName evidence="2">Uncharacterized protein</fullName>
    </submittedName>
</protein>
<evidence type="ECO:0000256" key="1">
    <source>
        <dbReference type="SAM" id="MobiDB-lite"/>
    </source>
</evidence>
<organism evidence="2 3">
    <name type="scientific">Xylaria flabelliformis</name>
    <dbReference type="NCBI Taxonomy" id="2512241"/>
    <lineage>
        <taxon>Eukaryota</taxon>
        <taxon>Fungi</taxon>
        <taxon>Dikarya</taxon>
        <taxon>Ascomycota</taxon>
        <taxon>Pezizomycotina</taxon>
        <taxon>Sordariomycetes</taxon>
        <taxon>Xylariomycetidae</taxon>
        <taxon>Xylariales</taxon>
        <taxon>Xylariaceae</taxon>
        <taxon>Xylaria</taxon>
    </lineage>
</organism>
<dbReference type="GO" id="GO:0005634">
    <property type="term" value="C:nucleus"/>
    <property type="evidence" value="ECO:0007669"/>
    <property type="project" value="TreeGrafter"/>
</dbReference>
<feature type="compositionally biased region" description="Basic and acidic residues" evidence="1">
    <location>
        <begin position="262"/>
        <end position="292"/>
    </location>
</feature>
<dbReference type="OrthoDB" id="422106at2759"/>
<dbReference type="EMBL" id="VFLP01000032">
    <property type="protein sequence ID" value="TRX92922.1"/>
    <property type="molecule type" value="Genomic_DNA"/>
</dbReference>
<dbReference type="PANTHER" id="PTHR16291">
    <property type="entry name" value="NUCLEAR CAP-BINDING PROTEIN SUBUNIT 3"/>
    <property type="match status" value="1"/>
</dbReference>
<evidence type="ECO:0000313" key="2">
    <source>
        <dbReference type="EMBL" id="TRX92922.1"/>
    </source>
</evidence>
<dbReference type="Proteomes" id="UP000319160">
    <property type="component" value="Unassembled WGS sequence"/>
</dbReference>
<gene>
    <name evidence="2" type="ORF">FHL15_006060</name>
</gene>
<feature type="region of interest" description="Disordered" evidence="1">
    <location>
        <begin position="415"/>
        <end position="451"/>
    </location>
</feature>
<feature type="region of interest" description="Disordered" evidence="1">
    <location>
        <begin position="17"/>
        <end position="40"/>
    </location>
</feature>
<feature type="region of interest" description="Disordered" evidence="1">
    <location>
        <begin position="137"/>
        <end position="156"/>
    </location>
</feature>
<comment type="caution">
    <text evidence="2">The sequence shown here is derived from an EMBL/GenBank/DDBJ whole genome shotgun (WGS) entry which is preliminary data.</text>
</comment>
<feature type="compositionally biased region" description="Basic and acidic residues" evidence="1">
    <location>
        <begin position="165"/>
        <end position="185"/>
    </location>
</feature>
<dbReference type="PANTHER" id="PTHR16291:SF0">
    <property type="entry name" value="NUCLEAR CAP-BINDING PROTEIN SUBUNIT 3"/>
    <property type="match status" value="1"/>
</dbReference>
<dbReference type="InterPro" id="IPR019416">
    <property type="entry name" value="NCBP3"/>
</dbReference>